<comment type="caution">
    <text evidence="1">The sequence shown here is derived from an EMBL/GenBank/DDBJ whole genome shotgun (WGS) entry which is preliminary data.</text>
</comment>
<dbReference type="RefSeq" id="WP_377318671.1">
    <property type="nucleotide sequence ID" value="NZ_JBHUIY010000048.1"/>
</dbReference>
<dbReference type="EMBL" id="JBHUIY010000048">
    <property type="protein sequence ID" value="MFD2235462.1"/>
    <property type="molecule type" value="Genomic_DNA"/>
</dbReference>
<name>A0ABW5CF43_9PROT</name>
<gene>
    <name evidence="1" type="ORF">ACFSNB_16790</name>
</gene>
<accession>A0ABW5CF43</accession>
<proteinExistence type="predicted"/>
<evidence type="ECO:0008006" key="3">
    <source>
        <dbReference type="Google" id="ProtNLM"/>
    </source>
</evidence>
<organism evidence="1 2">
    <name type="scientific">Phaeospirillum tilakii</name>
    <dbReference type="NCBI Taxonomy" id="741673"/>
    <lineage>
        <taxon>Bacteria</taxon>
        <taxon>Pseudomonadati</taxon>
        <taxon>Pseudomonadota</taxon>
        <taxon>Alphaproteobacteria</taxon>
        <taxon>Rhodospirillales</taxon>
        <taxon>Rhodospirillaceae</taxon>
        <taxon>Phaeospirillum</taxon>
    </lineage>
</organism>
<keyword evidence="2" id="KW-1185">Reference proteome</keyword>
<evidence type="ECO:0000313" key="1">
    <source>
        <dbReference type="EMBL" id="MFD2235462.1"/>
    </source>
</evidence>
<protein>
    <recommendedName>
        <fullName evidence="3">Ribbon-helix-helix protein CopG domain-containing protein</fullName>
    </recommendedName>
</protein>
<sequence>MKKDDRFAMRVDGAFVSRLDEWRGARRPIPSRAEAVRHLIEKGLEAEAVEAEGRDGGGEQLAG</sequence>
<dbReference type="Proteomes" id="UP001597296">
    <property type="component" value="Unassembled WGS sequence"/>
</dbReference>
<evidence type="ECO:0000313" key="2">
    <source>
        <dbReference type="Proteomes" id="UP001597296"/>
    </source>
</evidence>
<reference evidence="2" key="1">
    <citation type="journal article" date="2019" name="Int. J. Syst. Evol. Microbiol.">
        <title>The Global Catalogue of Microorganisms (GCM) 10K type strain sequencing project: providing services to taxonomists for standard genome sequencing and annotation.</title>
        <authorList>
            <consortium name="The Broad Institute Genomics Platform"/>
            <consortium name="The Broad Institute Genome Sequencing Center for Infectious Disease"/>
            <person name="Wu L."/>
            <person name="Ma J."/>
        </authorList>
    </citation>
    <scope>NUCLEOTIDE SEQUENCE [LARGE SCALE GENOMIC DNA]</scope>
    <source>
        <strain evidence="2">KCTC 15012</strain>
    </source>
</reference>